<dbReference type="InterPro" id="IPR006016">
    <property type="entry name" value="UspA"/>
</dbReference>
<dbReference type="Pfam" id="PF00582">
    <property type="entry name" value="Usp"/>
    <property type="match status" value="1"/>
</dbReference>
<comment type="caution">
    <text evidence="2">The sequence shown here is derived from an EMBL/GenBank/DDBJ whole genome shotgun (WGS) entry which is preliminary data.</text>
</comment>
<organism evidence="2 3">
    <name type="scientific">Halobellus rarus</name>
    <dbReference type="NCBI Taxonomy" id="1126237"/>
    <lineage>
        <taxon>Archaea</taxon>
        <taxon>Methanobacteriati</taxon>
        <taxon>Methanobacteriota</taxon>
        <taxon>Stenosarchaea group</taxon>
        <taxon>Halobacteria</taxon>
        <taxon>Halobacteriales</taxon>
        <taxon>Haloferacaceae</taxon>
        <taxon>Halobellus</taxon>
    </lineage>
</organism>
<dbReference type="Proteomes" id="UP001597085">
    <property type="component" value="Unassembled WGS sequence"/>
</dbReference>
<accession>A0ABD6CS72</accession>
<gene>
    <name evidence="2" type="ORF">ACFSBX_13405</name>
</gene>
<reference evidence="2 3" key="1">
    <citation type="journal article" date="2019" name="Int. J. Syst. Evol. Microbiol.">
        <title>The Global Catalogue of Microorganisms (GCM) 10K type strain sequencing project: providing services to taxonomists for standard genome sequencing and annotation.</title>
        <authorList>
            <consortium name="The Broad Institute Genomics Platform"/>
            <consortium name="The Broad Institute Genome Sequencing Center for Infectious Disease"/>
            <person name="Wu L."/>
            <person name="Ma J."/>
        </authorList>
    </citation>
    <scope>NUCLEOTIDE SEQUENCE [LARGE SCALE GENOMIC DNA]</scope>
    <source>
        <strain evidence="2 3">CGMCC 1.12121</strain>
    </source>
</reference>
<sequence length="247" mass="26869">MPDKPSILVPLRVLEGESIPEGIPELLTNAHVVLLGYHVVPDQTATDQARYQFEDQANRRLDDFSAILEHAGATVESQLVFTHDGQTTIDRVTDERDCLAVLIPNATRPVENVLVAIRGVIGVDRFARLVAGLFATVDVDVTLYHVAGEDETDADMETLLDGVATRLSEDGVSSDAIDIQISREGSPQEMIVDTSDNYDAVVMGESDPSVTTFLFGMTADQVAKQFLGPVFVIQHGELDDAEETDTE</sequence>
<protein>
    <submittedName>
        <fullName evidence="2">Universal stress protein</fullName>
    </submittedName>
</protein>
<evidence type="ECO:0000259" key="1">
    <source>
        <dbReference type="Pfam" id="PF00582"/>
    </source>
</evidence>
<evidence type="ECO:0000313" key="2">
    <source>
        <dbReference type="EMBL" id="MFD1599955.1"/>
    </source>
</evidence>
<evidence type="ECO:0000313" key="3">
    <source>
        <dbReference type="Proteomes" id="UP001597085"/>
    </source>
</evidence>
<dbReference type="AlphaFoldDB" id="A0ABD6CS72"/>
<keyword evidence="3" id="KW-1185">Reference proteome</keyword>
<name>A0ABD6CS72_9EURY</name>
<proteinExistence type="predicted"/>
<dbReference type="EMBL" id="JBHUDK010000012">
    <property type="protein sequence ID" value="MFD1599955.1"/>
    <property type="molecule type" value="Genomic_DNA"/>
</dbReference>
<feature type="domain" description="UspA" evidence="1">
    <location>
        <begin position="112"/>
        <end position="233"/>
    </location>
</feature>
<dbReference type="SUPFAM" id="SSF52402">
    <property type="entry name" value="Adenine nucleotide alpha hydrolases-like"/>
    <property type="match status" value="1"/>
</dbReference>
<dbReference type="Gene3D" id="3.40.50.12370">
    <property type="match status" value="1"/>
</dbReference>
<dbReference type="RefSeq" id="WP_256421012.1">
    <property type="nucleotide sequence ID" value="NZ_JANHDI010000006.1"/>
</dbReference>